<dbReference type="GO" id="GO:0016740">
    <property type="term" value="F:transferase activity"/>
    <property type="evidence" value="ECO:0007669"/>
    <property type="project" value="UniProtKB-KW"/>
</dbReference>
<evidence type="ECO:0000313" key="4">
    <source>
        <dbReference type="EMBL" id="SEA94053.1"/>
    </source>
</evidence>
<dbReference type="PANTHER" id="PTHR31544">
    <property type="entry name" value="AIG2-LIKE PROTEIN D"/>
    <property type="match status" value="1"/>
</dbReference>
<proteinExistence type="predicted"/>
<protein>
    <recommendedName>
        <fullName evidence="2">Putative gamma-glutamylcyclotransferase</fullName>
    </recommendedName>
</protein>
<evidence type="ECO:0000259" key="3">
    <source>
        <dbReference type="Pfam" id="PF06094"/>
    </source>
</evidence>
<dbReference type="EMBL" id="FNQP01000019">
    <property type="protein sequence ID" value="SEA94053.1"/>
    <property type="molecule type" value="Genomic_DNA"/>
</dbReference>
<dbReference type="InterPro" id="IPR036568">
    <property type="entry name" value="GGCT-like_sf"/>
</dbReference>
<reference evidence="4 5" key="1">
    <citation type="submission" date="2016-10" db="EMBL/GenBank/DDBJ databases">
        <authorList>
            <person name="de Groot N.N."/>
        </authorList>
    </citation>
    <scope>NUCLEOTIDE SEQUENCE [LARGE SCALE GENOMIC DNA]</scope>
    <source>
        <strain evidence="4 5">DSM 21228</strain>
    </source>
</reference>
<evidence type="ECO:0000256" key="2">
    <source>
        <dbReference type="ARBA" id="ARBA00030602"/>
    </source>
</evidence>
<dbReference type="Pfam" id="PF06094">
    <property type="entry name" value="GGACT"/>
    <property type="match status" value="1"/>
</dbReference>
<dbReference type="SUPFAM" id="SSF110857">
    <property type="entry name" value="Gamma-glutamyl cyclotransferase-like"/>
    <property type="match status" value="1"/>
</dbReference>
<evidence type="ECO:0000256" key="1">
    <source>
        <dbReference type="ARBA" id="ARBA00022679"/>
    </source>
</evidence>
<dbReference type="InterPro" id="IPR013024">
    <property type="entry name" value="GGCT-like"/>
</dbReference>
<gene>
    <name evidence="4" type="ORF">SAMN05660964_02892</name>
</gene>
<name>A0A1H4F9N2_9GAMM</name>
<feature type="domain" description="Gamma-glutamylcyclotransferase AIG2-like" evidence="3">
    <location>
        <begin position="13"/>
        <end position="96"/>
    </location>
</feature>
<sequence>MFDRVWSRLVNGHYTAIPATLHGYQRLAVKDEEYPVAVAEPTATITGMLYLNISPDDIARLDKFEGDYYTRLPTPVITIKGVIYPAETYILKPAYQHIATVNTWDEEFFRTHGIEQFIARYQGFTKP</sequence>
<dbReference type="Proteomes" id="UP000199397">
    <property type="component" value="Unassembled WGS sequence"/>
</dbReference>
<keyword evidence="1 4" id="KW-0808">Transferase</keyword>
<dbReference type="CDD" id="cd06661">
    <property type="entry name" value="GGCT_like"/>
    <property type="match status" value="1"/>
</dbReference>
<evidence type="ECO:0000313" key="5">
    <source>
        <dbReference type="Proteomes" id="UP000199397"/>
    </source>
</evidence>
<dbReference type="PANTHER" id="PTHR31544:SF2">
    <property type="entry name" value="AIG2-LIKE PROTEIN D"/>
    <property type="match status" value="1"/>
</dbReference>
<dbReference type="AlphaFoldDB" id="A0A1H4F9N2"/>
<organism evidence="4 5">
    <name type="scientific">Thiothrix caldifontis</name>
    <dbReference type="NCBI Taxonomy" id="525918"/>
    <lineage>
        <taxon>Bacteria</taxon>
        <taxon>Pseudomonadati</taxon>
        <taxon>Pseudomonadota</taxon>
        <taxon>Gammaproteobacteria</taxon>
        <taxon>Thiotrichales</taxon>
        <taxon>Thiotrichaceae</taxon>
        <taxon>Thiothrix</taxon>
    </lineage>
</organism>
<dbReference type="Gene3D" id="3.10.490.10">
    <property type="entry name" value="Gamma-glutamyl cyclotransferase-like"/>
    <property type="match status" value="1"/>
</dbReference>
<dbReference type="InterPro" id="IPR045038">
    <property type="entry name" value="AIG2-like"/>
</dbReference>
<keyword evidence="5" id="KW-1185">Reference proteome</keyword>
<dbReference type="InterPro" id="IPR009288">
    <property type="entry name" value="AIG2-like_dom"/>
</dbReference>
<accession>A0A1H4F9N2</accession>
<dbReference type="STRING" id="525918.SAMN05660964_02892"/>